<dbReference type="OMA" id="FALFEFW"/>
<reference evidence="2 3" key="1">
    <citation type="journal article" date="2007" name="Proc. Natl. Acad. Sci. U.S.A.">
        <title>Independent sorting-out of thousands of duplicated gene pairs in two yeast species descended from a whole-genome duplication.</title>
        <authorList>
            <person name="Scannell D.R."/>
            <person name="Frank A.C."/>
            <person name="Conant G.C."/>
            <person name="Byrne K.P."/>
            <person name="Woolfit M."/>
            <person name="Wolfe K.H."/>
        </authorList>
    </citation>
    <scope>NUCLEOTIDE SEQUENCE [LARGE SCALE GENOMIC DNA]</scope>
    <source>
        <strain evidence="3">ATCC 22028 / DSM 70294 / BCRC 21397 / CBS 2163 / NBRC 10782 / NRRL Y-8283 / UCD 57-17</strain>
    </source>
</reference>
<feature type="compositionally biased region" description="Basic and acidic residues" evidence="1">
    <location>
        <begin position="235"/>
        <end position="247"/>
    </location>
</feature>
<evidence type="ECO:0000256" key="1">
    <source>
        <dbReference type="SAM" id="MobiDB-lite"/>
    </source>
</evidence>
<accession>A7TS33</accession>
<organism evidence="3">
    <name type="scientific">Vanderwaltozyma polyspora (strain ATCC 22028 / DSM 70294 / BCRC 21397 / CBS 2163 / NBRC 10782 / NRRL Y-8283 / UCD 57-17)</name>
    <name type="common">Kluyveromyces polysporus</name>
    <dbReference type="NCBI Taxonomy" id="436907"/>
    <lineage>
        <taxon>Eukaryota</taxon>
        <taxon>Fungi</taxon>
        <taxon>Dikarya</taxon>
        <taxon>Ascomycota</taxon>
        <taxon>Saccharomycotina</taxon>
        <taxon>Saccharomycetes</taxon>
        <taxon>Saccharomycetales</taxon>
        <taxon>Saccharomycetaceae</taxon>
        <taxon>Vanderwaltozyma</taxon>
    </lineage>
</organism>
<feature type="compositionally biased region" description="Acidic residues" evidence="1">
    <location>
        <begin position="378"/>
        <end position="391"/>
    </location>
</feature>
<proteinExistence type="predicted"/>
<dbReference type="RefSeq" id="XP_001642777.1">
    <property type="nucleotide sequence ID" value="XM_001642727.1"/>
</dbReference>
<evidence type="ECO:0000313" key="2">
    <source>
        <dbReference type="EMBL" id="EDO14919.1"/>
    </source>
</evidence>
<sequence>IENKLEDALKNQMITDDMVNKLTLKIDKFSELLSNSKLPLIKNNSYSSSSNSYNYSNGSSYDNSRRGPGRPRKDGSPALFDKFNNDSSLKSLLPIGSMQISKSKRYFIDPKEKMDIALKQKKSMTASEYSASLEKRRRGRPPKKRTVDTVIINFDHEDDTEDLPSDSNNSEGIEEDYLDANNDIIDSSNATPNPSGIKNISVNDNISSSPPSDNSLVNGDKLKLHDEDAGSDLNSRQERELNKRRDDREKMLVNLKYNDRDKAKSFMESNKKLLQAMKDEEKRKKLSQTSQEDVSSQSTVITQVSTPFYPSSNVVSAHANDETEDELKNKNSTMASETPILNSDDSQPLSQFHISNGEKSDVTVKHEPPSLKRTRSNEDDDESVIIEEDMDDSKLDGSQSHRHLRKRRATIERDDESSVVAAGSKVANTSTDSKSTLLSDNPIELVSKGGLFYRRDDMSNPITIGEYLEFKFRDKEEELTKAHSGDSAYIEFTKQDRMNAHFFKPAIELETENAYQILSNTILTEKYVNSLEFFLMEFRWENKLVGLGMKLRESKRTWQRRKALFALFEFWRDQSREKRNFKNFTILHAVKEMESYRIFINRSVSWFYNHITLLKMILYDLCDNIETHWREWMFPRDKPIPAIGIDGVEPSNINRTIDNILTLEFLEDNNDGKDDKKLS</sequence>
<feature type="region of interest" description="Disordered" evidence="1">
    <location>
        <begin position="122"/>
        <end position="247"/>
    </location>
</feature>
<dbReference type="GO" id="GO:0000978">
    <property type="term" value="F:RNA polymerase II cis-regulatory region sequence-specific DNA binding"/>
    <property type="evidence" value="ECO:0007669"/>
    <property type="project" value="EnsemblFungi"/>
</dbReference>
<dbReference type="KEGG" id="vpo:Kpol_1005p6"/>
<feature type="compositionally biased region" description="Low complexity" evidence="1">
    <location>
        <begin position="49"/>
        <end position="62"/>
    </location>
</feature>
<dbReference type="eggNOG" id="ENOG502QTPX">
    <property type="taxonomic scope" value="Eukaryota"/>
</dbReference>
<dbReference type="HOGENOM" id="CLU_012589_0_0_1"/>
<dbReference type="GO" id="GO:0000278">
    <property type="term" value="P:mitotic cell cycle"/>
    <property type="evidence" value="ECO:0007669"/>
    <property type="project" value="EnsemblFungi"/>
</dbReference>
<feature type="compositionally biased region" description="Low complexity" evidence="1">
    <location>
        <begin position="294"/>
        <end position="306"/>
    </location>
</feature>
<dbReference type="PhylomeDB" id="A7TS33"/>
<dbReference type="STRING" id="436907.A7TS33"/>
<dbReference type="OrthoDB" id="4067996at2759"/>
<dbReference type="GO" id="GO:0032298">
    <property type="term" value="P:positive regulation of DNA-templated DNA replication initiation"/>
    <property type="evidence" value="ECO:0007669"/>
    <property type="project" value="EnsemblFungi"/>
</dbReference>
<evidence type="ECO:0000313" key="3">
    <source>
        <dbReference type="Proteomes" id="UP000000267"/>
    </source>
</evidence>
<feature type="compositionally biased region" description="Basic and acidic residues" evidence="1">
    <location>
        <begin position="356"/>
        <end position="370"/>
    </location>
</feature>
<dbReference type="FunCoup" id="A7TS33">
    <property type="interactions" value="858"/>
</dbReference>
<dbReference type="GO" id="GO:0000118">
    <property type="term" value="C:histone deacetylase complex"/>
    <property type="evidence" value="ECO:0007669"/>
    <property type="project" value="EnsemblFungi"/>
</dbReference>
<dbReference type="GO" id="GO:0110029">
    <property type="term" value="P:negative regulation of meiosis I"/>
    <property type="evidence" value="ECO:0007669"/>
    <property type="project" value="EnsemblFungi"/>
</dbReference>
<protein>
    <recommendedName>
        <fullName evidence="4">Suppressor of mar1-1 protein</fullName>
    </recommendedName>
</protein>
<dbReference type="AlphaFoldDB" id="A7TS33"/>
<name>A7TS33_VANPO</name>
<gene>
    <name evidence="2" type="ORF">Kpol_1005p6</name>
</gene>
<evidence type="ECO:0008006" key="4">
    <source>
        <dbReference type="Google" id="ProtNLM"/>
    </source>
</evidence>
<feature type="region of interest" description="Disordered" evidence="1">
    <location>
        <begin position="279"/>
        <end position="417"/>
    </location>
</feature>
<dbReference type="InParanoid" id="A7TS33"/>
<feature type="region of interest" description="Disordered" evidence="1">
    <location>
        <begin position="49"/>
        <end position="81"/>
    </location>
</feature>
<dbReference type="GO" id="GO:0030466">
    <property type="term" value="P:silent mating-type cassette heterochromatin formation"/>
    <property type="evidence" value="ECO:0007669"/>
    <property type="project" value="EnsemblFungi"/>
</dbReference>
<dbReference type="GO" id="GO:0003688">
    <property type="term" value="F:DNA replication origin binding"/>
    <property type="evidence" value="ECO:0007669"/>
    <property type="project" value="EnsemblFungi"/>
</dbReference>
<feature type="compositionally biased region" description="Basic residues" evidence="1">
    <location>
        <begin position="135"/>
        <end position="144"/>
    </location>
</feature>
<dbReference type="Proteomes" id="UP000000267">
    <property type="component" value="Unassembled WGS sequence"/>
</dbReference>
<feature type="compositionally biased region" description="Polar residues" evidence="1">
    <location>
        <begin position="330"/>
        <end position="354"/>
    </location>
</feature>
<keyword evidence="3" id="KW-1185">Reference proteome</keyword>
<dbReference type="GeneID" id="5542959"/>
<feature type="compositionally biased region" description="Polar residues" evidence="1">
    <location>
        <begin position="184"/>
        <end position="198"/>
    </location>
</feature>
<dbReference type="GO" id="GO:0001227">
    <property type="term" value="F:DNA-binding transcription repressor activity, RNA polymerase II-specific"/>
    <property type="evidence" value="ECO:0007669"/>
    <property type="project" value="EnsemblFungi"/>
</dbReference>
<dbReference type="GO" id="GO:0010944">
    <property type="term" value="P:negative regulation of transcription by competitive promoter binding"/>
    <property type="evidence" value="ECO:0007669"/>
    <property type="project" value="EnsemblFungi"/>
</dbReference>
<dbReference type="EMBL" id="DS480497">
    <property type="protein sequence ID" value="EDO14919.1"/>
    <property type="molecule type" value="Genomic_DNA"/>
</dbReference>
<feature type="compositionally biased region" description="Low complexity" evidence="1">
    <location>
        <begin position="199"/>
        <end position="218"/>
    </location>
</feature>
<feature type="non-terminal residue" evidence="2">
    <location>
        <position position="1"/>
    </location>
</feature>